<proteinExistence type="predicted"/>
<reference evidence="1" key="2">
    <citation type="submission" date="2021-04" db="EMBL/GenBank/DDBJ databases">
        <authorList>
            <person name="Gilroy R."/>
        </authorList>
    </citation>
    <scope>NUCLEOTIDE SEQUENCE</scope>
    <source>
        <strain evidence="1">ChiSxjej3B15-24422</strain>
    </source>
</reference>
<gene>
    <name evidence="1" type="ORF">H9831_04390</name>
</gene>
<evidence type="ECO:0008006" key="3">
    <source>
        <dbReference type="Google" id="ProtNLM"/>
    </source>
</evidence>
<evidence type="ECO:0000313" key="1">
    <source>
        <dbReference type="EMBL" id="HIY59907.1"/>
    </source>
</evidence>
<reference evidence="1" key="1">
    <citation type="journal article" date="2021" name="PeerJ">
        <title>Extensive microbial diversity within the chicken gut microbiome revealed by metagenomics and culture.</title>
        <authorList>
            <person name="Gilroy R."/>
            <person name="Ravi A."/>
            <person name="Getino M."/>
            <person name="Pursley I."/>
            <person name="Horton D.L."/>
            <person name="Alikhan N.F."/>
            <person name="Baker D."/>
            <person name="Gharbi K."/>
            <person name="Hall N."/>
            <person name="Watson M."/>
            <person name="Adriaenssens E.M."/>
            <person name="Foster-Nyarko E."/>
            <person name="Jarju S."/>
            <person name="Secka A."/>
            <person name="Antonio M."/>
            <person name="Oren A."/>
            <person name="Chaudhuri R.R."/>
            <person name="La Ragione R."/>
            <person name="Hildebrand F."/>
            <person name="Pallen M.J."/>
        </authorList>
    </citation>
    <scope>NUCLEOTIDE SEQUENCE</scope>
    <source>
        <strain evidence="1">ChiSxjej3B15-24422</strain>
    </source>
</reference>
<organism evidence="1 2">
    <name type="scientific">Candidatus Eisenbergiella pullistercoris</name>
    <dbReference type="NCBI Taxonomy" id="2838555"/>
    <lineage>
        <taxon>Bacteria</taxon>
        <taxon>Bacillati</taxon>
        <taxon>Bacillota</taxon>
        <taxon>Clostridia</taxon>
        <taxon>Lachnospirales</taxon>
        <taxon>Lachnospiraceae</taxon>
        <taxon>Eisenbergiella</taxon>
    </lineage>
</organism>
<dbReference type="EMBL" id="DXDD01000054">
    <property type="protein sequence ID" value="HIY59907.1"/>
    <property type="molecule type" value="Genomic_DNA"/>
</dbReference>
<dbReference type="AlphaFoldDB" id="A0A9D1YNP2"/>
<evidence type="ECO:0000313" key="2">
    <source>
        <dbReference type="Proteomes" id="UP000824007"/>
    </source>
</evidence>
<comment type="caution">
    <text evidence="1">The sequence shown here is derived from an EMBL/GenBank/DDBJ whole genome shotgun (WGS) entry which is preliminary data.</text>
</comment>
<dbReference type="Proteomes" id="UP000824007">
    <property type="component" value="Unassembled WGS sequence"/>
</dbReference>
<accession>A0A9D1YNP2</accession>
<protein>
    <recommendedName>
        <fullName evidence="3">HD domain-containing protein</fullName>
    </recommendedName>
</protein>
<sequence length="359" mass="40906">MNMKERITPLMRVYHEEIPAPLMELYETPPMRRLSDVGMHCGCEYSAFPRFRYRPMAEWAENYTRDLHSMGAALIVWHFTGDLKQSAAALLHDIATPVFAHVVDFLKGDHVHQEATEEATREMIEASPEMMRVLKKYGLTVDDVADYHIYPVADNPSPGLSSDRLEYTLGNFYGRSRKSLEQIRTLYGALSCVENEKGEPEPAFASGEAAEEFTLGALENSRMYIADEDRYCMQYLADLLKKSLEWGVLKPEELYGTEKQVIGRLLSEERCAALWNQYRLLSRIEVTEDRPAGRYCVRVPSKLRWIDPLFLLPEGGAARVSEVSETVRKGIEDLHRTDFDVWIFAPEGAEAAAELLQNG</sequence>
<dbReference type="Gene3D" id="1.10.3210.10">
    <property type="entry name" value="Hypothetical protein af1432"/>
    <property type="match status" value="1"/>
</dbReference>
<dbReference type="SUPFAM" id="SSF109604">
    <property type="entry name" value="HD-domain/PDEase-like"/>
    <property type="match status" value="1"/>
</dbReference>
<name>A0A9D1YNP2_9FIRM</name>